<name>A0A8J1UN43_OWEFU</name>
<organism evidence="1 2">
    <name type="scientific">Owenia fusiformis</name>
    <name type="common">Polychaete worm</name>
    <dbReference type="NCBI Taxonomy" id="6347"/>
    <lineage>
        <taxon>Eukaryota</taxon>
        <taxon>Metazoa</taxon>
        <taxon>Spiralia</taxon>
        <taxon>Lophotrochozoa</taxon>
        <taxon>Annelida</taxon>
        <taxon>Polychaeta</taxon>
        <taxon>Sedentaria</taxon>
        <taxon>Canalipalpata</taxon>
        <taxon>Sabellida</taxon>
        <taxon>Oweniida</taxon>
        <taxon>Oweniidae</taxon>
        <taxon>Owenia</taxon>
    </lineage>
</organism>
<protein>
    <submittedName>
        <fullName evidence="1">Uncharacterized protein</fullName>
    </submittedName>
</protein>
<dbReference type="AlphaFoldDB" id="A0A8J1UN43"/>
<sequence length="265" mass="30206">MMAVSCPYLVILLQILSGYCFKEITSLNVNFTTKDSSTSTLTETTGRILTDRITTALMEYNPSITEITTTTLRENTTKTLKEGATETFIDGMTKTYIKNTTKTSTKGTTKTLTEGTTKTLTEGTTKALTTDSMRNTTIIPHTHSLHRCYICTCKTQKCNMRDRCILQNSFQFCHGVNKFWMEEYLCYIPQKTNCYVMVNCRSWGQCAGCSYSYVITWSPLCNDTTCTIYINAEKLYMYTEDDQHILTVLKEFKQCFQGRQLIKGT</sequence>
<keyword evidence="2" id="KW-1185">Reference proteome</keyword>
<feature type="non-terminal residue" evidence="1">
    <location>
        <position position="265"/>
    </location>
</feature>
<dbReference type="EMBL" id="CAIIXF020000009">
    <property type="protein sequence ID" value="CAH1793630.1"/>
    <property type="molecule type" value="Genomic_DNA"/>
</dbReference>
<dbReference type="Proteomes" id="UP000749559">
    <property type="component" value="Unassembled WGS sequence"/>
</dbReference>
<reference evidence="1" key="1">
    <citation type="submission" date="2022-03" db="EMBL/GenBank/DDBJ databases">
        <authorList>
            <person name="Martin C."/>
        </authorList>
    </citation>
    <scope>NUCLEOTIDE SEQUENCE</scope>
</reference>
<accession>A0A8J1UN43</accession>
<evidence type="ECO:0000313" key="1">
    <source>
        <dbReference type="EMBL" id="CAH1793630.1"/>
    </source>
</evidence>
<proteinExistence type="predicted"/>
<gene>
    <name evidence="1" type="ORF">OFUS_LOCUS18455</name>
</gene>
<comment type="caution">
    <text evidence="1">The sequence shown here is derived from an EMBL/GenBank/DDBJ whole genome shotgun (WGS) entry which is preliminary data.</text>
</comment>
<evidence type="ECO:0000313" key="2">
    <source>
        <dbReference type="Proteomes" id="UP000749559"/>
    </source>
</evidence>